<dbReference type="Proteomes" id="UP000886595">
    <property type="component" value="Unassembled WGS sequence"/>
</dbReference>
<proteinExistence type="predicted"/>
<name>A0A8X8B4F3_BRACI</name>
<organism evidence="1 2">
    <name type="scientific">Brassica carinata</name>
    <name type="common">Ethiopian mustard</name>
    <name type="synonym">Abyssinian cabbage</name>
    <dbReference type="NCBI Taxonomy" id="52824"/>
    <lineage>
        <taxon>Eukaryota</taxon>
        <taxon>Viridiplantae</taxon>
        <taxon>Streptophyta</taxon>
        <taxon>Embryophyta</taxon>
        <taxon>Tracheophyta</taxon>
        <taxon>Spermatophyta</taxon>
        <taxon>Magnoliopsida</taxon>
        <taxon>eudicotyledons</taxon>
        <taxon>Gunneridae</taxon>
        <taxon>Pentapetalae</taxon>
        <taxon>rosids</taxon>
        <taxon>malvids</taxon>
        <taxon>Brassicales</taxon>
        <taxon>Brassicaceae</taxon>
        <taxon>Brassiceae</taxon>
        <taxon>Brassica</taxon>
    </lineage>
</organism>
<keyword evidence="2" id="KW-1185">Reference proteome</keyword>
<gene>
    <name evidence="1" type="ORF">Bca52824_014416</name>
</gene>
<dbReference type="EMBL" id="JAAMPC010000003">
    <property type="protein sequence ID" value="KAG2321203.1"/>
    <property type="molecule type" value="Genomic_DNA"/>
</dbReference>
<accession>A0A8X8B4F3</accession>
<comment type="caution">
    <text evidence="1">The sequence shown here is derived from an EMBL/GenBank/DDBJ whole genome shotgun (WGS) entry which is preliminary data.</text>
</comment>
<evidence type="ECO:0000313" key="1">
    <source>
        <dbReference type="EMBL" id="KAG2321203.1"/>
    </source>
</evidence>
<evidence type="ECO:0000313" key="2">
    <source>
        <dbReference type="Proteomes" id="UP000886595"/>
    </source>
</evidence>
<dbReference type="AlphaFoldDB" id="A0A8X8B4F3"/>
<protein>
    <submittedName>
        <fullName evidence="1">Uncharacterized protein</fullName>
    </submittedName>
</protein>
<sequence length="123" mass="14441">MKVVNDNCCTRYGDLIEKEFNKSELEVASVMLNLSHPVVYESGATRPRTRILRQPWLRKSTQPHIFLVINFKRGFSIQVMKQAVSALLRIFRKYRQRRIAILRSKRLKLLSCQKKTLFLDSSS</sequence>
<reference evidence="1 2" key="1">
    <citation type="submission" date="2020-02" db="EMBL/GenBank/DDBJ databases">
        <authorList>
            <person name="Ma Q."/>
            <person name="Huang Y."/>
            <person name="Song X."/>
            <person name="Pei D."/>
        </authorList>
    </citation>
    <scope>NUCLEOTIDE SEQUENCE [LARGE SCALE GENOMIC DNA]</scope>
    <source>
        <strain evidence="1">Sxm20200214</strain>
        <tissue evidence="1">Leaf</tissue>
    </source>
</reference>